<evidence type="ECO:0000313" key="1">
    <source>
        <dbReference type="EMBL" id="KXS21468.1"/>
    </source>
</evidence>
<dbReference type="CDD" id="cd06558">
    <property type="entry name" value="crotonase-like"/>
    <property type="match status" value="1"/>
</dbReference>
<dbReference type="GO" id="GO:0006635">
    <property type="term" value="P:fatty acid beta-oxidation"/>
    <property type="evidence" value="ECO:0007669"/>
    <property type="project" value="TreeGrafter"/>
</dbReference>
<dbReference type="InterPro" id="IPR001753">
    <property type="entry name" value="Enoyl-CoA_hydra/iso"/>
</dbReference>
<dbReference type="SUPFAM" id="SSF52096">
    <property type="entry name" value="ClpP/crotonase"/>
    <property type="match status" value="1"/>
</dbReference>
<dbReference type="InterPro" id="IPR029045">
    <property type="entry name" value="ClpP/crotonase-like_dom_sf"/>
</dbReference>
<sequence>MATRKDVVVETIDKHIRILRLNRPDSFNAFGDNLLPELEQGLRDADADPNIVITVITGTGKFFSSGADVKQAATRLPLDKVEKPIPPSIELLRLLIDHTKVLVIALNGPAVGGGAAWFLGVADLVLCSDTAYAQVPFSALALVPEQGCGVLFPQSVGVRRATEFLMLGRQLSAQEMEEWGLVNRIYPSATFQTDYLSYLRTNLALNDATSLLETKRLIAGPLREGRMLAVFRAQDALAEMLASGRPGKRFLEKKGRLGRARGKL</sequence>
<dbReference type="PANTHER" id="PTHR43684:SF3">
    <property type="entry name" value="PEROXISOMAL D3,D2-ENOYL-COA ISOMERASE"/>
    <property type="match status" value="1"/>
</dbReference>
<dbReference type="STRING" id="1344416.A0A139AXL0"/>
<dbReference type="GO" id="GO:0005782">
    <property type="term" value="C:peroxisomal matrix"/>
    <property type="evidence" value="ECO:0007669"/>
    <property type="project" value="TreeGrafter"/>
</dbReference>
<dbReference type="PANTHER" id="PTHR43684">
    <property type="match status" value="1"/>
</dbReference>
<evidence type="ECO:0000313" key="2">
    <source>
        <dbReference type="Proteomes" id="UP000070544"/>
    </source>
</evidence>
<keyword evidence="2" id="KW-1185">Reference proteome</keyword>
<dbReference type="OrthoDB" id="448450at2759"/>
<accession>A0A139AXL0</accession>
<dbReference type="AlphaFoldDB" id="A0A139AXL0"/>
<dbReference type="OMA" id="YMRKFSR"/>
<reference evidence="1 2" key="1">
    <citation type="journal article" date="2015" name="Genome Biol. Evol.">
        <title>Phylogenomic analyses indicate that early fungi evolved digesting cell walls of algal ancestors of land plants.</title>
        <authorList>
            <person name="Chang Y."/>
            <person name="Wang S."/>
            <person name="Sekimoto S."/>
            <person name="Aerts A.L."/>
            <person name="Choi C."/>
            <person name="Clum A."/>
            <person name="LaButti K.M."/>
            <person name="Lindquist E.A."/>
            <person name="Yee Ngan C."/>
            <person name="Ohm R.A."/>
            <person name="Salamov A.A."/>
            <person name="Grigoriev I.V."/>
            <person name="Spatafora J.W."/>
            <person name="Berbee M.L."/>
        </authorList>
    </citation>
    <scope>NUCLEOTIDE SEQUENCE [LARGE SCALE GENOMIC DNA]</scope>
    <source>
        <strain evidence="1 2">JEL478</strain>
    </source>
</reference>
<organism evidence="1 2">
    <name type="scientific">Gonapodya prolifera (strain JEL478)</name>
    <name type="common">Monoblepharis prolifera</name>
    <dbReference type="NCBI Taxonomy" id="1344416"/>
    <lineage>
        <taxon>Eukaryota</taxon>
        <taxon>Fungi</taxon>
        <taxon>Fungi incertae sedis</taxon>
        <taxon>Chytridiomycota</taxon>
        <taxon>Chytridiomycota incertae sedis</taxon>
        <taxon>Monoblepharidomycetes</taxon>
        <taxon>Monoblepharidales</taxon>
        <taxon>Gonapodyaceae</taxon>
        <taxon>Gonapodya</taxon>
    </lineage>
</organism>
<dbReference type="InterPro" id="IPR051053">
    <property type="entry name" value="ECH/Chromodomain_protein"/>
</dbReference>
<gene>
    <name evidence="1" type="ORF">M427DRAFT_50908</name>
</gene>
<protein>
    <submittedName>
        <fullName evidence="1">ClpP/crotonase</fullName>
    </submittedName>
</protein>
<proteinExistence type="predicted"/>
<dbReference type="EMBL" id="KQ965732">
    <property type="protein sequence ID" value="KXS21468.1"/>
    <property type="molecule type" value="Genomic_DNA"/>
</dbReference>
<name>A0A139AXL0_GONPJ</name>
<dbReference type="Proteomes" id="UP000070544">
    <property type="component" value="Unassembled WGS sequence"/>
</dbReference>
<dbReference type="Pfam" id="PF00378">
    <property type="entry name" value="ECH_1"/>
    <property type="match status" value="1"/>
</dbReference>
<dbReference type="Gene3D" id="3.90.226.10">
    <property type="entry name" value="2-enoyl-CoA Hydratase, Chain A, domain 1"/>
    <property type="match status" value="1"/>
</dbReference>